<dbReference type="EMBL" id="JBBPBN010000047">
    <property type="protein sequence ID" value="KAK8994658.1"/>
    <property type="molecule type" value="Genomic_DNA"/>
</dbReference>
<sequence>MERSQFHAGNSCESPACQGNSNAGPNCTAFNASPPYRLRSKRTVVFKLLEYEKDGGHIVCSIWWDKYSLEADSPFPEQWHPAQHYTSKVIMFFNRGTPSMLLLDHLADMVI</sequence>
<proteinExistence type="predicted"/>
<gene>
    <name evidence="1" type="ORF">V6N11_045733</name>
</gene>
<evidence type="ECO:0000313" key="2">
    <source>
        <dbReference type="Proteomes" id="UP001396334"/>
    </source>
</evidence>
<name>A0ABR2Q1U2_9ROSI</name>
<comment type="caution">
    <text evidence="1">The sequence shown here is derived from an EMBL/GenBank/DDBJ whole genome shotgun (WGS) entry which is preliminary data.</text>
</comment>
<keyword evidence="2" id="KW-1185">Reference proteome</keyword>
<evidence type="ECO:0000313" key="1">
    <source>
        <dbReference type="EMBL" id="KAK8994658.1"/>
    </source>
</evidence>
<accession>A0ABR2Q1U2</accession>
<reference evidence="1 2" key="1">
    <citation type="journal article" date="2024" name="G3 (Bethesda)">
        <title>Genome assembly of Hibiscus sabdariffa L. provides insights into metabolisms of medicinal natural products.</title>
        <authorList>
            <person name="Kim T."/>
        </authorList>
    </citation>
    <scope>NUCLEOTIDE SEQUENCE [LARGE SCALE GENOMIC DNA]</scope>
    <source>
        <strain evidence="1">TK-2024</strain>
        <tissue evidence="1">Old leaves</tissue>
    </source>
</reference>
<organism evidence="1 2">
    <name type="scientific">Hibiscus sabdariffa</name>
    <name type="common">roselle</name>
    <dbReference type="NCBI Taxonomy" id="183260"/>
    <lineage>
        <taxon>Eukaryota</taxon>
        <taxon>Viridiplantae</taxon>
        <taxon>Streptophyta</taxon>
        <taxon>Embryophyta</taxon>
        <taxon>Tracheophyta</taxon>
        <taxon>Spermatophyta</taxon>
        <taxon>Magnoliopsida</taxon>
        <taxon>eudicotyledons</taxon>
        <taxon>Gunneridae</taxon>
        <taxon>Pentapetalae</taxon>
        <taxon>rosids</taxon>
        <taxon>malvids</taxon>
        <taxon>Malvales</taxon>
        <taxon>Malvaceae</taxon>
        <taxon>Malvoideae</taxon>
        <taxon>Hibiscus</taxon>
    </lineage>
</organism>
<dbReference type="Proteomes" id="UP001396334">
    <property type="component" value="Unassembled WGS sequence"/>
</dbReference>
<protein>
    <submittedName>
        <fullName evidence="1">Uncharacterized protein</fullName>
    </submittedName>
</protein>